<proteinExistence type="predicted"/>
<evidence type="ECO:0000313" key="3">
    <source>
        <dbReference type="EMBL" id="TPE50820.1"/>
    </source>
</evidence>
<feature type="chain" id="PRO_5021373922" evidence="1">
    <location>
        <begin position="25"/>
        <end position="283"/>
    </location>
</feature>
<dbReference type="AlphaFoldDB" id="A0A501WR27"/>
<keyword evidence="4" id="KW-1185">Reference proteome</keyword>
<sequence length="283" mass="29889">MMRFGLRAISLLIAGAQLPGAAFASTVPEFVDLARDADIVVLGEVHDNPAHHVNQAEIVAALRPAALVFEMIPQADEEKVNELRATGAGRAAIAAALEWDQGGWPDFAYYWRILTAAPRAQVFGAEQPRADVRRATLEGAAGVFGPDASNYGLDQPLPPAEQRLREAEQAKAHCDLLPPERLPGMVEAQRFRDAGLADAAIWARTMTGGGQVVVIAGSGHADKLRGMPALLSYAQPGLRVVTLGQFEADPENAGDYDALILAPAPAREDPCAGLGAAPEKPAP</sequence>
<organism evidence="3 4">
    <name type="scientific">Amaricoccus solimangrovi</name>
    <dbReference type="NCBI Taxonomy" id="2589815"/>
    <lineage>
        <taxon>Bacteria</taxon>
        <taxon>Pseudomonadati</taxon>
        <taxon>Pseudomonadota</taxon>
        <taxon>Alphaproteobacteria</taxon>
        <taxon>Rhodobacterales</taxon>
        <taxon>Paracoccaceae</taxon>
        <taxon>Amaricoccus</taxon>
    </lineage>
</organism>
<name>A0A501WR27_9RHOB</name>
<reference evidence="3 4" key="1">
    <citation type="submission" date="2019-06" db="EMBL/GenBank/DDBJ databases">
        <title>A novel bacterium of genus Amaricoccus, isolated from marine sediment.</title>
        <authorList>
            <person name="Huang H."/>
            <person name="Mo K."/>
            <person name="Hu Y."/>
        </authorList>
    </citation>
    <scope>NUCLEOTIDE SEQUENCE [LARGE SCALE GENOMIC DNA]</scope>
    <source>
        <strain evidence="3 4">HB172011</strain>
    </source>
</reference>
<accession>A0A501WR27</accession>
<comment type="caution">
    <text evidence="3">The sequence shown here is derived from an EMBL/GenBank/DDBJ whole genome shotgun (WGS) entry which is preliminary data.</text>
</comment>
<feature type="signal peptide" evidence="1">
    <location>
        <begin position="1"/>
        <end position="24"/>
    </location>
</feature>
<evidence type="ECO:0000313" key="4">
    <source>
        <dbReference type="Proteomes" id="UP000319255"/>
    </source>
</evidence>
<protein>
    <submittedName>
        <fullName evidence="3">ChaN family lipoprotein</fullName>
    </submittedName>
</protein>
<dbReference type="CDD" id="cd14727">
    <property type="entry name" value="ChanN-like"/>
    <property type="match status" value="1"/>
</dbReference>
<evidence type="ECO:0000256" key="1">
    <source>
        <dbReference type="SAM" id="SignalP"/>
    </source>
</evidence>
<dbReference type="Pfam" id="PF04187">
    <property type="entry name" value="Cofac_haem_bdg"/>
    <property type="match status" value="1"/>
</dbReference>
<dbReference type="EMBL" id="VFRP01000009">
    <property type="protein sequence ID" value="TPE50820.1"/>
    <property type="molecule type" value="Genomic_DNA"/>
</dbReference>
<evidence type="ECO:0000259" key="2">
    <source>
        <dbReference type="Pfam" id="PF04187"/>
    </source>
</evidence>
<keyword evidence="3" id="KW-0449">Lipoprotein</keyword>
<dbReference type="Proteomes" id="UP000319255">
    <property type="component" value="Unassembled WGS sequence"/>
</dbReference>
<dbReference type="Gene3D" id="3.40.50.11550">
    <property type="match status" value="1"/>
</dbReference>
<keyword evidence="1" id="KW-0732">Signal</keyword>
<feature type="domain" description="Haem-binding uptake Tiki superfamily ChaN" evidence="2">
    <location>
        <begin position="33"/>
        <end position="230"/>
    </location>
</feature>
<gene>
    <name evidence="3" type="ORF">FJM51_11235</name>
</gene>
<dbReference type="InterPro" id="IPR007314">
    <property type="entry name" value="Cofac_haem-bd_dom"/>
</dbReference>
<dbReference type="OrthoDB" id="9795827at2"/>
<dbReference type="SUPFAM" id="SSF159501">
    <property type="entry name" value="EreA/ChaN-like"/>
    <property type="match status" value="1"/>
</dbReference>